<gene>
    <name evidence="1" type="ORF">F1559_002964</name>
</gene>
<dbReference type="GO" id="GO:0005829">
    <property type="term" value="C:cytosol"/>
    <property type="evidence" value="ECO:0007669"/>
    <property type="project" value="TreeGrafter"/>
</dbReference>
<organism evidence="1 2">
    <name type="scientific">Cyanidiococcus yangmingshanensis</name>
    <dbReference type="NCBI Taxonomy" id="2690220"/>
    <lineage>
        <taxon>Eukaryota</taxon>
        <taxon>Rhodophyta</taxon>
        <taxon>Bangiophyceae</taxon>
        <taxon>Cyanidiales</taxon>
        <taxon>Cyanidiaceae</taxon>
        <taxon>Cyanidiococcus</taxon>
    </lineage>
</organism>
<dbReference type="PANTHER" id="PTHR12970">
    <property type="entry name" value="PROTEASOME ASSEMBLY CHAPERONE 2"/>
    <property type="match status" value="1"/>
</dbReference>
<dbReference type="GO" id="GO:0043248">
    <property type="term" value="P:proteasome assembly"/>
    <property type="evidence" value="ECO:0007669"/>
    <property type="project" value="TreeGrafter"/>
</dbReference>
<sequence>MNALTECWALEARTQSGGVLVVPNTLATAYVPQLACDLLIENLALPHLSLVRVPQLLPFAGRGEYSHIGSRFQSPADLYGDHEVVVLQQRSPVARGRSREHARLLWGTFGEPGRVILVLNSINAIARESARALAAPSCCVWYLANPAGRVWIERLSTDWLELCEADVSPLYWPLARGSSWISSLFEGAKPEDALVVLQVFAHSGDSREMARILSKSVAAATKRRIQDWRAPPTWTHVMDST</sequence>
<dbReference type="GO" id="GO:0005634">
    <property type="term" value="C:nucleus"/>
    <property type="evidence" value="ECO:0007669"/>
    <property type="project" value="TreeGrafter"/>
</dbReference>
<evidence type="ECO:0008006" key="3">
    <source>
        <dbReference type="Google" id="ProtNLM"/>
    </source>
</evidence>
<dbReference type="Proteomes" id="UP000530660">
    <property type="component" value="Unassembled WGS sequence"/>
</dbReference>
<protein>
    <recommendedName>
        <fullName evidence="3">Proteasome assembly chaperone 2</fullName>
    </recommendedName>
</protein>
<evidence type="ECO:0000313" key="2">
    <source>
        <dbReference type="Proteomes" id="UP000530660"/>
    </source>
</evidence>
<proteinExistence type="predicted"/>
<dbReference type="InterPro" id="IPR016562">
    <property type="entry name" value="Proteasome_assmbl_chp_2_euk"/>
</dbReference>
<dbReference type="EMBL" id="VWRR01000003">
    <property type="protein sequence ID" value="KAF6004479.1"/>
    <property type="molecule type" value="Genomic_DNA"/>
</dbReference>
<dbReference type="Gene3D" id="3.40.50.10900">
    <property type="entry name" value="PAC-like subunit"/>
    <property type="match status" value="1"/>
</dbReference>
<dbReference type="OrthoDB" id="10260712at2759"/>
<keyword evidence="2" id="KW-1185">Reference proteome</keyword>
<evidence type="ECO:0000313" key="1">
    <source>
        <dbReference type="EMBL" id="KAF6004479.1"/>
    </source>
</evidence>
<dbReference type="PANTHER" id="PTHR12970:SF1">
    <property type="entry name" value="PROTEASOME ASSEMBLY CHAPERONE 2"/>
    <property type="match status" value="1"/>
</dbReference>
<accession>A0A7J7IP54</accession>
<reference evidence="1 2" key="1">
    <citation type="journal article" date="2020" name="J. Phycol.">
        <title>Comparative genome analysis reveals Cyanidiococcus gen. nov., a new extremophilic red algal genus sister to Cyanidioschyzon (Cyanidioschyzonaceae, Rhodophyta).</title>
        <authorList>
            <person name="Liu S.-L."/>
            <person name="Chiang Y.-R."/>
            <person name="Yoon H.S."/>
            <person name="Fu H.-Y."/>
        </authorList>
    </citation>
    <scope>NUCLEOTIDE SEQUENCE [LARGE SCALE GENOMIC DNA]</scope>
    <source>
        <strain evidence="1 2">THAL066</strain>
    </source>
</reference>
<dbReference type="InterPro" id="IPR038389">
    <property type="entry name" value="PSMG2_sf"/>
</dbReference>
<comment type="caution">
    <text evidence="1">The sequence shown here is derived from an EMBL/GenBank/DDBJ whole genome shotgun (WGS) entry which is preliminary data.</text>
</comment>
<name>A0A7J7IP54_9RHOD</name>
<dbReference type="AlphaFoldDB" id="A0A7J7IP54"/>